<evidence type="ECO:0000313" key="11">
    <source>
        <dbReference type="Proteomes" id="UP001597131"/>
    </source>
</evidence>
<evidence type="ECO:0000256" key="8">
    <source>
        <dbReference type="SAM" id="Phobius"/>
    </source>
</evidence>
<dbReference type="Proteomes" id="UP001597131">
    <property type="component" value="Unassembled WGS sequence"/>
</dbReference>
<dbReference type="InterPro" id="IPR038731">
    <property type="entry name" value="RgtA/B/C-like"/>
</dbReference>
<dbReference type="PANTHER" id="PTHR33908">
    <property type="entry name" value="MANNOSYLTRANSFERASE YKCB-RELATED"/>
    <property type="match status" value="1"/>
</dbReference>
<feature type="transmembrane region" description="Helical" evidence="8">
    <location>
        <begin position="203"/>
        <end position="222"/>
    </location>
</feature>
<evidence type="ECO:0000256" key="6">
    <source>
        <dbReference type="ARBA" id="ARBA00022989"/>
    </source>
</evidence>
<feature type="transmembrane region" description="Helical" evidence="8">
    <location>
        <begin position="79"/>
        <end position="97"/>
    </location>
</feature>
<feature type="transmembrane region" description="Helical" evidence="8">
    <location>
        <begin position="287"/>
        <end position="305"/>
    </location>
</feature>
<keyword evidence="11" id="KW-1185">Reference proteome</keyword>
<keyword evidence="3 10" id="KW-0328">Glycosyltransferase</keyword>
<evidence type="ECO:0000256" key="5">
    <source>
        <dbReference type="ARBA" id="ARBA00022692"/>
    </source>
</evidence>
<dbReference type="RefSeq" id="WP_380744372.1">
    <property type="nucleotide sequence ID" value="NZ_JBHTLI010000001.1"/>
</dbReference>
<dbReference type="EC" id="2.4.-.-" evidence="10"/>
<feature type="transmembrane region" description="Helical" evidence="8">
    <location>
        <begin position="118"/>
        <end position="148"/>
    </location>
</feature>
<keyword evidence="4 10" id="KW-0808">Transferase</keyword>
<comment type="caution">
    <text evidence="10">The sequence shown here is derived from an EMBL/GenBank/DDBJ whole genome shotgun (WGS) entry which is preliminary data.</text>
</comment>
<feature type="domain" description="Glycosyltransferase RgtA/B/C/D-like" evidence="9">
    <location>
        <begin position="58"/>
        <end position="214"/>
    </location>
</feature>
<dbReference type="PANTHER" id="PTHR33908:SF3">
    <property type="entry name" value="UNDECAPRENYL PHOSPHATE-ALPHA-4-AMINO-4-DEOXY-L-ARABINOSE ARABINOSYL TRANSFERASE"/>
    <property type="match status" value="1"/>
</dbReference>
<dbReference type="InterPro" id="IPR050297">
    <property type="entry name" value="LipidA_mod_glycosyltrf_83"/>
</dbReference>
<dbReference type="EMBL" id="JBHTLI010000001">
    <property type="protein sequence ID" value="MFD1095545.1"/>
    <property type="molecule type" value="Genomic_DNA"/>
</dbReference>
<gene>
    <name evidence="10" type="ORF">ACFQ3Q_07290</name>
</gene>
<comment type="subcellular location">
    <subcellularLocation>
        <location evidence="1">Cell membrane</location>
        <topology evidence="1">Multi-pass membrane protein</topology>
    </subcellularLocation>
</comment>
<organism evidence="10 11">
    <name type="scientific">Salegentibacter chungangensis</name>
    <dbReference type="NCBI Taxonomy" id="1335724"/>
    <lineage>
        <taxon>Bacteria</taxon>
        <taxon>Pseudomonadati</taxon>
        <taxon>Bacteroidota</taxon>
        <taxon>Flavobacteriia</taxon>
        <taxon>Flavobacteriales</taxon>
        <taxon>Flavobacteriaceae</taxon>
        <taxon>Salegentibacter</taxon>
    </lineage>
</organism>
<evidence type="ECO:0000256" key="2">
    <source>
        <dbReference type="ARBA" id="ARBA00022475"/>
    </source>
</evidence>
<keyword evidence="7 8" id="KW-0472">Membrane</keyword>
<feature type="transmembrane region" description="Helical" evidence="8">
    <location>
        <begin position="338"/>
        <end position="359"/>
    </location>
</feature>
<feature type="transmembrane region" description="Helical" evidence="8">
    <location>
        <begin position="365"/>
        <end position="384"/>
    </location>
</feature>
<accession>A0ABW3NR90</accession>
<evidence type="ECO:0000256" key="3">
    <source>
        <dbReference type="ARBA" id="ARBA00022676"/>
    </source>
</evidence>
<feature type="transmembrane region" description="Helical" evidence="8">
    <location>
        <begin position="311"/>
        <end position="331"/>
    </location>
</feature>
<feature type="transmembrane region" description="Helical" evidence="8">
    <location>
        <begin position="160"/>
        <end position="191"/>
    </location>
</feature>
<evidence type="ECO:0000259" key="9">
    <source>
        <dbReference type="Pfam" id="PF13231"/>
    </source>
</evidence>
<name>A0ABW3NR90_9FLAO</name>
<evidence type="ECO:0000256" key="1">
    <source>
        <dbReference type="ARBA" id="ARBA00004651"/>
    </source>
</evidence>
<feature type="transmembrane region" description="Helical" evidence="8">
    <location>
        <begin position="252"/>
        <end position="275"/>
    </location>
</feature>
<proteinExistence type="predicted"/>
<sequence length="543" mass="62933">MKLKLFLSLLLIFIVMNLGLGSWGLTESSEARYAEIGREMIVTGDYLNPQLLGIQHFHKPPVTYYLAALGYKIFGLNEYGARFFLAIALVLQLFFIYKIGESVFRDSKRAFAGMLIYFSFPISLIATHNLTTDAFLTTFILWAVYFWLKKKEGKSLWYHHGFYALLGVAFLTKGPVILLPTLVFIICWKLIRKEKFQFNRHHFLGMLLCLGISASWFVAVIASHPELWDYFIQDQIIKRSVDAEKFKRVEPFWYYLLLAPLVGVPWLPFIIAGGIKKRRNFFRPRSAELALLLCIGILFLIFSLFSSKLILYILPIFPFIAILGGSMFYALPPKMLKIFSGIYLALVLILAAGLIYLMLTPEFDIKLVFSVLVLVFLGITVFLSLKFLRENHRMKLLSLGFIFSVGLIFTYHLFAAQNPLPINSVKGVAAFIQKEKPESSRNRVIVYDYLLPSLSFYLNKEILTVHDDNFNTKREVRFEQNDAFRENFINLNHPGDAKRFDHIMSERNNVMVKRKKTVLPDSLQYLLKNFKRVEHIGKWEVYY</sequence>
<reference evidence="11" key="1">
    <citation type="journal article" date="2019" name="Int. J. Syst. Evol. Microbiol.">
        <title>The Global Catalogue of Microorganisms (GCM) 10K type strain sequencing project: providing services to taxonomists for standard genome sequencing and annotation.</title>
        <authorList>
            <consortium name="The Broad Institute Genomics Platform"/>
            <consortium name="The Broad Institute Genome Sequencing Center for Infectious Disease"/>
            <person name="Wu L."/>
            <person name="Ma J."/>
        </authorList>
    </citation>
    <scope>NUCLEOTIDE SEQUENCE [LARGE SCALE GENOMIC DNA]</scope>
    <source>
        <strain evidence="11">CCUG 64793</strain>
    </source>
</reference>
<evidence type="ECO:0000256" key="7">
    <source>
        <dbReference type="ARBA" id="ARBA00023136"/>
    </source>
</evidence>
<protein>
    <submittedName>
        <fullName evidence="10">ArnT family glycosyltransferase</fullName>
        <ecNumber evidence="10">2.4.-.-</ecNumber>
    </submittedName>
</protein>
<evidence type="ECO:0000256" key="4">
    <source>
        <dbReference type="ARBA" id="ARBA00022679"/>
    </source>
</evidence>
<keyword evidence="6 8" id="KW-1133">Transmembrane helix</keyword>
<feature type="transmembrane region" description="Helical" evidence="8">
    <location>
        <begin position="396"/>
        <end position="414"/>
    </location>
</feature>
<evidence type="ECO:0000313" key="10">
    <source>
        <dbReference type="EMBL" id="MFD1095545.1"/>
    </source>
</evidence>
<dbReference type="GO" id="GO:0016757">
    <property type="term" value="F:glycosyltransferase activity"/>
    <property type="evidence" value="ECO:0007669"/>
    <property type="project" value="UniProtKB-KW"/>
</dbReference>
<keyword evidence="2" id="KW-1003">Cell membrane</keyword>
<keyword evidence="5 8" id="KW-0812">Transmembrane</keyword>
<dbReference type="Pfam" id="PF13231">
    <property type="entry name" value="PMT_2"/>
    <property type="match status" value="1"/>
</dbReference>